<dbReference type="SUPFAM" id="SSF52279">
    <property type="entry name" value="Beta-D-glucan exohydrolase, C-terminal domain"/>
    <property type="match status" value="1"/>
</dbReference>
<evidence type="ECO:0000259" key="3">
    <source>
        <dbReference type="Pfam" id="PF00933"/>
    </source>
</evidence>
<dbReference type="PANTHER" id="PTHR30620:SF77">
    <property type="entry name" value="LYSOSOMAL BETA GLUCOSIDASE-LIKE"/>
    <property type="match status" value="1"/>
</dbReference>
<dbReference type="InterPro" id="IPR036962">
    <property type="entry name" value="Glyco_hydro_3_N_sf"/>
</dbReference>
<dbReference type="GO" id="GO:0009251">
    <property type="term" value="P:glucan catabolic process"/>
    <property type="evidence" value="ECO:0007669"/>
    <property type="project" value="TreeGrafter"/>
</dbReference>
<keyword evidence="1" id="KW-0378">Hydrolase</keyword>
<dbReference type="AlphaFoldDB" id="A0A7S4DY55"/>
<evidence type="ECO:0000256" key="1">
    <source>
        <dbReference type="ARBA" id="ARBA00022801"/>
    </source>
</evidence>
<protein>
    <recommendedName>
        <fullName evidence="6">Beta-glucosidase</fullName>
    </recommendedName>
</protein>
<evidence type="ECO:0000313" key="5">
    <source>
        <dbReference type="EMBL" id="CAE0677889.1"/>
    </source>
</evidence>
<sequence length="636" mass="68933">MRVPVGALLALLSSQDVSQNGTSELTTHDVEHWPELVSEVDPTIEGRIEGLLSRMTLDEKVGQMIQPDIRFITPEEVAQYKIGSVLNAGDSWPYDDPKAPPSSYAKLARSLFLASTDRSDGGVGIPLLWGTDAVHGNGHIPGTVLFPHNIGLGAAGNPALAEKIGRETAKLLRATGIQWNFAPCLAVARDDRWGRTYESFSEDPSIVSALSSAMVKGLQGDVNKGTFLDNDRVVATAKHFVGDGGTTNGVDRGDTSLSEADLIRVHAQAYFQAIQDGVQTVMASFSSWNGDKVHGSRYLLTDVLKGRLGFDGFVVGDYDGHSYVKGCSKDSCPQAINAGVDVIMVPQRWREMLNNTKSQVLTGEIPRERLDDAVRRILRVKMRAGLFETEIGELEELISHKSESLFRRKETMELAREAVRQSLVLLKNENNVLPIKSGSKVLIAGPGANNIPMQAGGWSMTWQGDENTNADFPNATSIQEGLRQTLKEVGGTLIDGATESSYSDVDVAVVVFGENPYAEGKGDLKDSVEFVDEASLSLIKKLKNDHGIPVVAMLLSGRPLHVGELMTVPDAFVAAFLPGTEGQGVADLLVGDQDGKARHQFTGRLSFSWPKERNQVQLNVGDESYDPLFPVGYKCC</sequence>
<dbReference type="Gene3D" id="3.40.50.1700">
    <property type="entry name" value="Glycoside hydrolase family 3 C-terminal domain"/>
    <property type="match status" value="1"/>
</dbReference>
<dbReference type="InterPro" id="IPR036881">
    <property type="entry name" value="Glyco_hydro_3_C_sf"/>
</dbReference>
<evidence type="ECO:0008006" key="6">
    <source>
        <dbReference type="Google" id="ProtNLM"/>
    </source>
</evidence>
<dbReference type="InterPro" id="IPR002772">
    <property type="entry name" value="Glyco_hydro_3_C"/>
</dbReference>
<evidence type="ECO:0000259" key="4">
    <source>
        <dbReference type="Pfam" id="PF01915"/>
    </source>
</evidence>
<keyword evidence="2" id="KW-0326">Glycosidase</keyword>
<dbReference type="Pfam" id="PF01915">
    <property type="entry name" value="Glyco_hydro_3_C"/>
    <property type="match status" value="1"/>
</dbReference>
<name>A0A7S4DY55_9EUKA</name>
<dbReference type="PRINTS" id="PR00133">
    <property type="entry name" value="GLHYDRLASE3"/>
</dbReference>
<dbReference type="PANTHER" id="PTHR30620">
    <property type="entry name" value="PERIPLASMIC BETA-GLUCOSIDASE-RELATED"/>
    <property type="match status" value="1"/>
</dbReference>
<organism evidence="5">
    <name type="scientific">Lotharella globosa</name>
    <dbReference type="NCBI Taxonomy" id="91324"/>
    <lineage>
        <taxon>Eukaryota</taxon>
        <taxon>Sar</taxon>
        <taxon>Rhizaria</taxon>
        <taxon>Cercozoa</taxon>
        <taxon>Chlorarachniophyceae</taxon>
        <taxon>Lotharella</taxon>
    </lineage>
</organism>
<dbReference type="InterPro" id="IPR017853">
    <property type="entry name" value="GH"/>
</dbReference>
<feature type="domain" description="Glycoside hydrolase family 3 N-terminal" evidence="3">
    <location>
        <begin position="56"/>
        <end position="380"/>
    </location>
</feature>
<dbReference type="Gene3D" id="3.20.20.300">
    <property type="entry name" value="Glycoside hydrolase, family 3, N-terminal domain"/>
    <property type="match status" value="1"/>
</dbReference>
<dbReference type="Pfam" id="PF00933">
    <property type="entry name" value="Glyco_hydro_3"/>
    <property type="match status" value="1"/>
</dbReference>
<accession>A0A7S4DY55</accession>
<dbReference type="InterPro" id="IPR051915">
    <property type="entry name" value="Cellulose_Degrad_GH3"/>
</dbReference>
<evidence type="ECO:0000256" key="2">
    <source>
        <dbReference type="ARBA" id="ARBA00023295"/>
    </source>
</evidence>
<dbReference type="SUPFAM" id="SSF51445">
    <property type="entry name" value="(Trans)glycosidases"/>
    <property type="match status" value="1"/>
</dbReference>
<feature type="domain" description="Glycoside hydrolase family 3 C-terminal" evidence="4">
    <location>
        <begin position="423"/>
        <end position="633"/>
    </location>
</feature>
<proteinExistence type="predicted"/>
<reference evidence="5" key="1">
    <citation type="submission" date="2021-01" db="EMBL/GenBank/DDBJ databases">
        <authorList>
            <person name="Corre E."/>
            <person name="Pelletier E."/>
            <person name="Niang G."/>
            <person name="Scheremetjew M."/>
            <person name="Finn R."/>
            <person name="Kale V."/>
            <person name="Holt S."/>
            <person name="Cochrane G."/>
            <person name="Meng A."/>
            <person name="Brown T."/>
            <person name="Cohen L."/>
        </authorList>
    </citation>
    <scope>NUCLEOTIDE SEQUENCE</scope>
    <source>
        <strain evidence="5">CCCM811</strain>
    </source>
</reference>
<gene>
    <name evidence="5" type="ORF">LGLO00237_LOCUS29670</name>
</gene>
<dbReference type="InterPro" id="IPR001764">
    <property type="entry name" value="Glyco_hydro_3_N"/>
</dbReference>
<dbReference type="GO" id="GO:0008422">
    <property type="term" value="F:beta-glucosidase activity"/>
    <property type="evidence" value="ECO:0007669"/>
    <property type="project" value="TreeGrafter"/>
</dbReference>
<dbReference type="EMBL" id="HBIV01042219">
    <property type="protein sequence ID" value="CAE0677889.1"/>
    <property type="molecule type" value="Transcribed_RNA"/>
</dbReference>